<name>A0A9D4AVP5_9SAUR</name>
<dbReference type="EMBL" id="JAHDVG010000483">
    <property type="protein sequence ID" value="KAH1172453.1"/>
    <property type="molecule type" value="Genomic_DNA"/>
</dbReference>
<proteinExistence type="predicted"/>
<dbReference type="Proteomes" id="UP000827986">
    <property type="component" value="Unassembled WGS sequence"/>
</dbReference>
<dbReference type="AlphaFoldDB" id="A0A9D4AVP5"/>
<accession>A0A9D4AVP5</accession>
<organism evidence="1 2">
    <name type="scientific">Mauremys mutica</name>
    <name type="common">yellowpond turtle</name>
    <dbReference type="NCBI Taxonomy" id="74926"/>
    <lineage>
        <taxon>Eukaryota</taxon>
        <taxon>Metazoa</taxon>
        <taxon>Chordata</taxon>
        <taxon>Craniata</taxon>
        <taxon>Vertebrata</taxon>
        <taxon>Euteleostomi</taxon>
        <taxon>Archelosauria</taxon>
        <taxon>Testudinata</taxon>
        <taxon>Testudines</taxon>
        <taxon>Cryptodira</taxon>
        <taxon>Durocryptodira</taxon>
        <taxon>Testudinoidea</taxon>
        <taxon>Geoemydidae</taxon>
        <taxon>Geoemydinae</taxon>
        <taxon>Mauremys</taxon>
    </lineage>
</organism>
<comment type="caution">
    <text evidence="1">The sequence shown here is derived from an EMBL/GenBank/DDBJ whole genome shotgun (WGS) entry which is preliminary data.</text>
</comment>
<keyword evidence="2" id="KW-1185">Reference proteome</keyword>
<evidence type="ECO:0000313" key="1">
    <source>
        <dbReference type="EMBL" id="KAH1172453.1"/>
    </source>
</evidence>
<gene>
    <name evidence="1" type="ORF">KIL84_008071</name>
</gene>
<protein>
    <submittedName>
        <fullName evidence="1">Uncharacterized protein</fullName>
    </submittedName>
</protein>
<sequence>MGGQKAAGVEKNEGGKKGREHKYACLPWALRRILKGLKRNRISRGLKGETVHKDLSSLLLPEKSVEALKLALPCHIGKGPVGRVFSARTPRICNLLSFPWSEITQIC</sequence>
<evidence type="ECO:0000313" key="2">
    <source>
        <dbReference type="Proteomes" id="UP000827986"/>
    </source>
</evidence>
<reference evidence="1" key="1">
    <citation type="submission" date="2021-09" db="EMBL/GenBank/DDBJ databases">
        <title>The genome of Mauremys mutica provides insights into the evolution of semi-aquatic lifestyle.</title>
        <authorList>
            <person name="Gong S."/>
            <person name="Gao Y."/>
        </authorList>
    </citation>
    <scope>NUCLEOTIDE SEQUENCE</scope>
    <source>
        <strain evidence="1">MM-2020</strain>
        <tissue evidence="1">Muscle</tissue>
    </source>
</reference>